<name>A0ABD3EPU2_9STRA</name>
<dbReference type="AlphaFoldDB" id="A0ABD3EPU2"/>
<gene>
    <name evidence="2" type="ORF">V7S43_018958</name>
</gene>
<dbReference type="EMBL" id="JBIMZQ010000092">
    <property type="protein sequence ID" value="KAL3656206.1"/>
    <property type="molecule type" value="Genomic_DNA"/>
</dbReference>
<evidence type="ECO:0000313" key="3">
    <source>
        <dbReference type="Proteomes" id="UP001632037"/>
    </source>
</evidence>
<reference evidence="2 3" key="1">
    <citation type="submission" date="2024-09" db="EMBL/GenBank/DDBJ databases">
        <title>Genome sequencing and assembly of Phytophthora oleae, isolate VK10A, causative agent of rot of olive drupes.</title>
        <authorList>
            <person name="Conti Taguali S."/>
            <person name="Riolo M."/>
            <person name="La Spada F."/>
            <person name="Cacciola S.O."/>
            <person name="Dionisio G."/>
        </authorList>
    </citation>
    <scope>NUCLEOTIDE SEQUENCE [LARGE SCALE GENOMIC DNA]</scope>
    <source>
        <strain evidence="2 3">VK10A</strain>
    </source>
</reference>
<dbReference type="Proteomes" id="UP001632037">
    <property type="component" value="Unassembled WGS sequence"/>
</dbReference>
<protein>
    <submittedName>
        <fullName evidence="2">Uncharacterized protein</fullName>
    </submittedName>
</protein>
<comment type="caution">
    <text evidence="2">The sequence shown here is derived from an EMBL/GenBank/DDBJ whole genome shotgun (WGS) entry which is preliminary data.</text>
</comment>
<organism evidence="2 3">
    <name type="scientific">Phytophthora oleae</name>
    <dbReference type="NCBI Taxonomy" id="2107226"/>
    <lineage>
        <taxon>Eukaryota</taxon>
        <taxon>Sar</taxon>
        <taxon>Stramenopiles</taxon>
        <taxon>Oomycota</taxon>
        <taxon>Peronosporomycetes</taxon>
        <taxon>Peronosporales</taxon>
        <taxon>Peronosporaceae</taxon>
        <taxon>Phytophthora</taxon>
    </lineage>
</organism>
<evidence type="ECO:0000256" key="1">
    <source>
        <dbReference type="SAM" id="MobiDB-lite"/>
    </source>
</evidence>
<sequence>MMFWKQLDKTPWARFVLELYYVMADEELDRLLKSGGEPAASESLDSHVPYPESDVESTVDNPKADPDY</sequence>
<accession>A0ABD3EPU2</accession>
<keyword evidence="3" id="KW-1185">Reference proteome</keyword>
<evidence type="ECO:0000313" key="2">
    <source>
        <dbReference type="EMBL" id="KAL3656206.1"/>
    </source>
</evidence>
<proteinExistence type="predicted"/>
<feature type="region of interest" description="Disordered" evidence="1">
    <location>
        <begin position="34"/>
        <end position="68"/>
    </location>
</feature>